<dbReference type="EMBL" id="CM042052">
    <property type="protein sequence ID" value="KAI3720093.1"/>
    <property type="molecule type" value="Genomic_DNA"/>
</dbReference>
<sequence>MPTLHFIAFLHPSFYYSETPQKTPLKKMTKDEDFKLLKIQTCILRVNLHCDGCKNKVKKTLQRIEGVYQVSIDAEQQKVTVSGSVEAATLIKKLMKAGKHAEIWSNNNNQSQSQNQKGCMKDDKKTKTQKEESIKAHDSLKKHQKNQSLTSDEADASFEDDEDLRFLKGKPNQMAFLKQNQQQKQQDSGNNPRNPKNKTQPTNGNGKKGQNLGGQKGNSTDPNEGKRVNGSGGGNLGGFEMPLNSGLAMAAAATSAGGSSGGQHMMLTMNGVGYNQQQQEYNHPASAAASMMMNLQNNRQVMQQQQQGQMMMNQRSPVMQPSIGHCYYPYTYNHAPYTYNEPSHGYYYYNSGGGNMLSDENTSSCSIMTQLPPELSSGSPESSPAGEDVTSKSHFSLPTLMAGKFPYGLTSVTGGERSIYSSGISNTSYSMGEDVISCIEFKGDDIHINLVVGRRCKVEKIYVFMKNSREMIKVEAEAILKVQDEKILLLLKKCFHLNPSISALLRVFPSGSVATLTAEAAAASLPFSGGTLRPIQISKVQDFESKVIG</sequence>
<reference evidence="2" key="1">
    <citation type="journal article" date="2022" name="Mol. Ecol. Resour.">
        <title>The genomes of chicory, endive, great burdock and yacon provide insights into Asteraceae palaeo-polyploidization history and plant inulin production.</title>
        <authorList>
            <person name="Fan W."/>
            <person name="Wang S."/>
            <person name="Wang H."/>
            <person name="Wang A."/>
            <person name="Jiang F."/>
            <person name="Liu H."/>
            <person name="Zhao H."/>
            <person name="Xu D."/>
            <person name="Zhang Y."/>
        </authorList>
    </citation>
    <scope>NUCLEOTIDE SEQUENCE [LARGE SCALE GENOMIC DNA]</scope>
    <source>
        <strain evidence="2">cv. Niubang</strain>
    </source>
</reference>
<name>A0ACB9BEU8_ARCLA</name>
<proteinExistence type="predicted"/>
<evidence type="ECO:0000313" key="2">
    <source>
        <dbReference type="Proteomes" id="UP001055879"/>
    </source>
</evidence>
<reference evidence="1 2" key="2">
    <citation type="journal article" date="2022" name="Mol. Ecol. Resour.">
        <title>The genomes of chicory, endive, great burdock and yacon provide insights into Asteraceae paleo-polyploidization history and plant inulin production.</title>
        <authorList>
            <person name="Fan W."/>
            <person name="Wang S."/>
            <person name="Wang H."/>
            <person name="Wang A."/>
            <person name="Jiang F."/>
            <person name="Liu H."/>
            <person name="Zhao H."/>
            <person name="Xu D."/>
            <person name="Zhang Y."/>
        </authorList>
    </citation>
    <scope>NUCLEOTIDE SEQUENCE [LARGE SCALE GENOMIC DNA]</scope>
    <source>
        <strain evidence="2">cv. Niubang</strain>
    </source>
</reference>
<evidence type="ECO:0000313" key="1">
    <source>
        <dbReference type="EMBL" id="KAI3720093.1"/>
    </source>
</evidence>
<accession>A0ACB9BEU8</accession>
<dbReference type="Proteomes" id="UP001055879">
    <property type="component" value="Linkage Group LG06"/>
</dbReference>
<organism evidence="1 2">
    <name type="scientific">Arctium lappa</name>
    <name type="common">Greater burdock</name>
    <name type="synonym">Lappa major</name>
    <dbReference type="NCBI Taxonomy" id="4217"/>
    <lineage>
        <taxon>Eukaryota</taxon>
        <taxon>Viridiplantae</taxon>
        <taxon>Streptophyta</taxon>
        <taxon>Embryophyta</taxon>
        <taxon>Tracheophyta</taxon>
        <taxon>Spermatophyta</taxon>
        <taxon>Magnoliopsida</taxon>
        <taxon>eudicotyledons</taxon>
        <taxon>Gunneridae</taxon>
        <taxon>Pentapetalae</taxon>
        <taxon>asterids</taxon>
        <taxon>campanulids</taxon>
        <taxon>Asterales</taxon>
        <taxon>Asteraceae</taxon>
        <taxon>Carduoideae</taxon>
        <taxon>Cardueae</taxon>
        <taxon>Arctiinae</taxon>
        <taxon>Arctium</taxon>
    </lineage>
</organism>
<keyword evidence="2" id="KW-1185">Reference proteome</keyword>
<gene>
    <name evidence="1" type="ORF">L6452_21003</name>
</gene>
<comment type="caution">
    <text evidence="1">The sequence shown here is derived from an EMBL/GenBank/DDBJ whole genome shotgun (WGS) entry which is preliminary data.</text>
</comment>
<protein>
    <submittedName>
        <fullName evidence="1">Uncharacterized protein</fullName>
    </submittedName>
</protein>